<dbReference type="Pfam" id="PF18299">
    <property type="entry name" value="R2K_2"/>
    <property type="match status" value="1"/>
</dbReference>
<dbReference type="EMBL" id="BK016090">
    <property type="protein sequence ID" value="DAF94097.1"/>
    <property type="molecule type" value="Genomic_DNA"/>
</dbReference>
<evidence type="ECO:0000313" key="2">
    <source>
        <dbReference type="EMBL" id="DAF94097.1"/>
    </source>
</evidence>
<accession>A0A8S5UHX4</accession>
<reference evidence="2" key="1">
    <citation type="journal article" date="2021" name="Proc. Natl. Acad. Sci. U.S.A.">
        <title>A Catalog of Tens of Thousands of Viruses from Human Metagenomes Reveals Hidden Associations with Chronic Diseases.</title>
        <authorList>
            <person name="Tisza M.J."/>
            <person name="Buck C.B."/>
        </authorList>
    </citation>
    <scope>NUCLEOTIDE SEQUENCE</scope>
    <source>
        <strain evidence="2">Ctu2j3</strain>
    </source>
</reference>
<keyword evidence="2" id="KW-0689">Ribosomal protein</keyword>
<name>A0A8S5UHX4_9CAUD</name>
<protein>
    <submittedName>
        <fullName evidence="2">Ribosomal protein S6</fullName>
    </submittedName>
</protein>
<evidence type="ECO:0000259" key="1">
    <source>
        <dbReference type="Pfam" id="PF18299"/>
    </source>
</evidence>
<dbReference type="InterPro" id="IPR041261">
    <property type="entry name" value="R2K_2"/>
</dbReference>
<dbReference type="SUPFAM" id="SSF56059">
    <property type="entry name" value="Glutathione synthetase ATP-binding domain-like"/>
    <property type="match status" value="1"/>
</dbReference>
<dbReference type="EMBL" id="BK016090">
    <property type="protein sequence ID" value="DAF94314.1"/>
    <property type="molecule type" value="Genomic_DNA"/>
</dbReference>
<organism evidence="2">
    <name type="scientific">Myoviridae sp. ctu2j3</name>
    <dbReference type="NCBI Taxonomy" id="2825197"/>
    <lineage>
        <taxon>Viruses</taxon>
        <taxon>Duplodnaviria</taxon>
        <taxon>Heunggongvirae</taxon>
        <taxon>Uroviricota</taxon>
        <taxon>Caudoviricetes</taxon>
    </lineage>
</organism>
<sequence>MRPMFAVQVTSRDDAELHKTIEALKQAGLDYETFGVIPFEYEITNLEAFPTDRPVIPLCGTKVLDMWLKKLVPENWHLFYNEHHMDQAYAERFYGTQLLNYWCELRVFDEAKDLVWDYPRFVKPVDDRKAFGGLVLDAGESLAQALEKMTHQPIDPAQGVLISDLQNLGREFRMFVVDGEVIDIAEYRNRGHVQHKKVYAQDADKLRAYHKTVHHPTAPRAYVMDVCEVVEDVTDLRIVELNCLNCSGPYTVDRAQVYSAVAKAV</sequence>
<feature type="domain" description="ATP-grasp" evidence="1">
    <location>
        <begin position="118"/>
        <end position="259"/>
    </location>
</feature>
<keyword evidence="2" id="KW-0687">Ribonucleoprotein</keyword>
<proteinExistence type="predicted"/>